<evidence type="ECO:0000313" key="2">
    <source>
        <dbReference type="Proteomes" id="UP000287746"/>
    </source>
</evidence>
<gene>
    <name evidence="1" type="ORF">DAH66_14105</name>
</gene>
<name>A0A430G1N8_9SPHN</name>
<reference evidence="2" key="1">
    <citation type="submission" date="2018-07" db="EMBL/GenBank/DDBJ databases">
        <title>Genomic and Epidemiologic Investigation of an Indolent Hospital Outbreak.</title>
        <authorList>
            <person name="Johnson R.C."/>
            <person name="Deming C."/>
            <person name="Conlan S."/>
            <person name="Zellmer C.J."/>
            <person name="Michelin A.V."/>
            <person name="Lee-Lin S.-Q."/>
            <person name="Thomas P.J."/>
            <person name="Park M."/>
            <person name="Weingarten R.A."/>
            <person name="Less J."/>
            <person name="Dekker J.P."/>
            <person name="Frank K.M."/>
            <person name="Musser K.A."/>
            <person name="Mcquiston J.R."/>
            <person name="Henderson D.K."/>
            <person name="Lau A.F."/>
            <person name="Palmore T.N."/>
            <person name="Segre J.A."/>
        </authorList>
    </citation>
    <scope>NUCLEOTIDE SEQUENCE [LARGE SCALE GENOMIC DNA]</scope>
    <source>
        <strain evidence="2">SK-CDC1_0717</strain>
    </source>
</reference>
<dbReference type="Proteomes" id="UP000287746">
    <property type="component" value="Unassembled WGS sequence"/>
</dbReference>
<proteinExistence type="predicted"/>
<dbReference type="AlphaFoldDB" id="A0A430G1N8"/>
<sequence length="219" mass="24824">MGWASALFRHEITHQIKLIDARRPYRRQARWRDIALPVIEAFLGDHIADQRERHARAQAFGLVTDGECRNLPIDRWLIDASLLHLLEASCLDIREAARTITTMARDELTYGNGGSIWVGLGDNTFIVEPNENGLPIISTLVDVGRAVYEDRALEFPDLLPEVVMTAASGRRLGEIIATSVAHLDARRIERIIRFKPPMGGWRNDSRTQIRLKPDYVPLI</sequence>
<dbReference type="EMBL" id="QQYZ01000013">
    <property type="protein sequence ID" value="RSY81999.1"/>
    <property type="molecule type" value="Genomic_DNA"/>
</dbReference>
<protein>
    <submittedName>
        <fullName evidence="1">Uncharacterized protein</fullName>
    </submittedName>
</protein>
<evidence type="ECO:0000313" key="1">
    <source>
        <dbReference type="EMBL" id="RSY81999.1"/>
    </source>
</evidence>
<comment type="caution">
    <text evidence="1">The sequence shown here is derived from an EMBL/GenBank/DDBJ whole genome shotgun (WGS) entry which is preliminary data.</text>
</comment>
<organism evidence="1 2">
    <name type="scientific">Sphingomonas koreensis</name>
    <dbReference type="NCBI Taxonomy" id="93064"/>
    <lineage>
        <taxon>Bacteria</taxon>
        <taxon>Pseudomonadati</taxon>
        <taxon>Pseudomonadota</taxon>
        <taxon>Alphaproteobacteria</taxon>
        <taxon>Sphingomonadales</taxon>
        <taxon>Sphingomonadaceae</taxon>
        <taxon>Sphingomonas</taxon>
    </lineage>
</organism>
<accession>A0A430G1N8</accession>